<dbReference type="EMBL" id="GISG01128883">
    <property type="protein sequence ID" value="MBA4642509.1"/>
    <property type="molecule type" value="Transcribed_RNA"/>
</dbReference>
<feature type="compositionally biased region" description="Basic and acidic residues" evidence="1">
    <location>
        <begin position="1"/>
        <end position="11"/>
    </location>
</feature>
<evidence type="ECO:0000313" key="2">
    <source>
        <dbReference type="EMBL" id="MBA4642509.1"/>
    </source>
</evidence>
<reference evidence="2" key="2">
    <citation type="submission" date="2020-07" db="EMBL/GenBank/DDBJ databases">
        <authorList>
            <person name="Vera ALvarez R."/>
            <person name="Arias-Moreno D.M."/>
            <person name="Jimenez-Jacinto V."/>
            <person name="Jimenez-Bremont J.F."/>
            <person name="Swaminathan K."/>
            <person name="Moose S.P."/>
            <person name="Guerrero-Gonzalez M.L."/>
            <person name="Marino-Ramirez L."/>
            <person name="Landsman D."/>
            <person name="Rodriguez-Kessler M."/>
            <person name="Delgado-Sanchez P."/>
        </authorList>
    </citation>
    <scope>NUCLEOTIDE SEQUENCE</scope>
    <source>
        <tissue evidence="2">Cladode</tissue>
    </source>
</reference>
<protein>
    <submittedName>
        <fullName evidence="2">Uncharacterized protein</fullName>
    </submittedName>
</protein>
<sequence length="119" mass="13264">MFQRLQDDKQPKPSIFTKIKTGAKSSNSSLAQDMNSMFSRLGEINEVQSSVPSRMKQIAAFDIKTDGSLKIKRCTMVITSYEASSNSKGKIKDEEQASSHPVTAWEADDRLIVELVRHG</sequence>
<feature type="region of interest" description="Disordered" evidence="1">
    <location>
        <begin position="1"/>
        <end position="29"/>
    </location>
</feature>
<evidence type="ECO:0000256" key="1">
    <source>
        <dbReference type="SAM" id="MobiDB-lite"/>
    </source>
</evidence>
<name>A0A7C9DQF5_OPUST</name>
<reference evidence="2" key="1">
    <citation type="journal article" date="2013" name="J. Plant Res.">
        <title>Effect of fungi and light on seed germination of three Opuntia species from semiarid lands of central Mexico.</title>
        <authorList>
            <person name="Delgado-Sanchez P."/>
            <person name="Jimenez-Bremont J.F."/>
            <person name="Guerrero-Gonzalez Mde L."/>
            <person name="Flores J."/>
        </authorList>
    </citation>
    <scope>NUCLEOTIDE SEQUENCE</scope>
    <source>
        <tissue evidence="2">Cladode</tissue>
    </source>
</reference>
<dbReference type="AlphaFoldDB" id="A0A7C9DQF5"/>
<accession>A0A7C9DQF5</accession>
<proteinExistence type="predicted"/>
<organism evidence="2">
    <name type="scientific">Opuntia streptacantha</name>
    <name type="common">Prickly pear cactus</name>
    <name type="synonym">Opuntia cardona</name>
    <dbReference type="NCBI Taxonomy" id="393608"/>
    <lineage>
        <taxon>Eukaryota</taxon>
        <taxon>Viridiplantae</taxon>
        <taxon>Streptophyta</taxon>
        <taxon>Embryophyta</taxon>
        <taxon>Tracheophyta</taxon>
        <taxon>Spermatophyta</taxon>
        <taxon>Magnoliopsida</taxon>
        <taxon>eudicotyledons</taxon>
        <taxon>Gunneridae</taxon>
        <taxon>Pentapetalae</taxon>
        <taxon>Caryophyllales</taxon>
        <taxon>Cactineae</taxon>
        <taxon>Cactaceae</taxon>
        <taxon>Opuntioideae</taxon>
        <taxon>Opuntia</taxon>
    </lineage>
</organism>